<proteinExistence type="predicted"/>
<evidence type="ECO:0000313" key="2">
    <source>
        <dbReference type="Proteomes" id="UP000308444"/>
    </source>
</evidence>
<feature type="non-terminal residue" evidence="1">
    <location>
        <position position="1"/>
    </location>
</feature>
<name>A0A9X9A598_BACCE</name>
<comment type="caution">
    <text evidence="1">The sequence shown here is derived from an EMBL/GenBank/DDBJ whole genome shotgun (WGS) entry which is preliminary data.</text>
</comment>
<gene>
    <name evidence="1" type="ORF">FC695_25065</name>
</gene>
<organism evidence="1 2">
    <name type="scientific">Bacillus cereus</name>
    <dbReference type="NCBI Taxonomy" id="1396"/>
    <lineage>
        <taxon>Bacteria</taxon>
        <taxon>Bacillati</taxon>
        <taxon>Bacillota</taxon>
        <taxon>Bacilli</taxon>
        <taxon>Bacillales</taxon>
        <taxon>Bacillaceae</taxon>
        <taxon>Bacillus</taxon>
        <taxon>Bacillus cereus group</taxon>
    </lineage>
</organism>
<protein>
    <submittedName>
        <fullName evidence="1">Uncharacterized protein</fullName>
    </submittedName>
</protein>
<dbReference type="AlphaFoldDB" id="A0A9X9A598"/>
<sequence length="241" mass="26693">IEPYLRTTNVGLPALVASSTSSNGDLEQLNTTSNQNILGGELPQNQWIEQTVTVDKKAEGIVSILTASSDVEVQMVSPKGKIYANKDSAITTGEGESFFNGATIRTFKFDKLEVGEWKLKMMAKQSKDAYLVVSDYKDDAPFVLRMPTKVKINKPEYKLKKSPVAPEMKGDLSITVRVVNKEGKLVSEFNELQNVNTNTFTGALKDIKQPGVYNVTMDIKGMNKEGKPYNRTIVKSVYVEK</sequence>
<dbReference type="Proteomes" id="UP000308444">
    <property type="component" value="Unassembled WGS sequence"/>
</dbReference>
<accession>A0A9X9A598</accession>
<reference evidence="1 2" key="1">
    <citation type="journal article" date="2019" name="Environ. Microbiol.">
        <title>An active ?-lactamase is a part of an orchestrated cell wall stress resistance network of Bacillus subtilis and related rhizosphere species.</title>
        <authorList>
            <person name="Bucher T."/>
            <person name="Keren-Paz A."/>
            <person name="Hausser J."/>
            <person name="Olender T."/>
            <person name="Cytryn E."/>
            <person name="Kolodkin-Gal I."/>
        </authorList>
    </citation>
    <scope>NUCLEOTIDE SEQUENCE [LARGE SCALE GENOMIC DNA]</scope>
    <source>
        <strain evidence="1 2">I32</strain>
    </source>
</reference>
<evidence type="ECO:0000313" key="1">
    <source>
        <dbReference type="EMBL" id="TKI97552.1"/>
    </source>
</evidence>
<dbReference type="EMBL" id="SZOH01002018">
    <property type="protein sequence ID" value="TKI97552.1"/>
    <property type="molecule type" value="Genomic_DNA"/>
</dbReference>